<gene>
    <name evidence="5" type="ORF">A3A36_00040</name>
</gene>
<dbReference type="Gene3D" id="2.60.40.1180">
    <property type="entry name" value="Golgi alpha-mannosidase II"/>
    <property type="match status" value="1"/>
</dbReference>
<keyword evidence="1" id="KW-0489">Methyltransferase</keyword>
<protein>
    <recommendedName>
        <fullName evidence="4">S-adenosylmethionine-dependent methyltransferase domain-containing protein</fullName>
    </recommendedName>
</protein>
<keyword evidence="3" id="KW-0949">S-adenosyl-L-methionine</keyword>
<evidence type="ECO:0000259" key="4">
    <source>
        <dbReference type="Pfam" id="PF10672"/>
    </source>
</evidence>
<evidence type="ECO:0000256" key="2">
    <source>
        <dbReference type="ARBA" id="ARBA00022679"/>
    </source>
</evidence>
<evidence type="ECO:0000313" key="5">
    <source>
        <dbReference type="EMBL" id="OGG78355.1"/>
    </source>
</evidence>
<dbReference type="EMBL" id="MFLW01000012">
    <property type="protein sequence ID" value="OGG78355.1"/>
    <property type="molecule type" value="Genomic_DNA"/>
</dbReference>
<dbReference type="PANTHER" id="PTHR43042">
    <property type="entry name" value="SAM-DEPENDENT METHYLTRANSFERASE"/>
    <property type="match status" value="1"/>
</dbReference>
<feature type="domain" description="S-adenosylmethionine-dependent methyltransferase" evidence="4">
    <location>
        <begin position="64"/>
        <end position="227"/>
    </location>
</feature>
<evidence type="ECO:0000313" key="6">
    <source>
        <dbReference type="Proteomes" id="UP000178811"/>
    </source>
</evidence>
<accession>A0A1F6EXL1</accession>
<dbReference type="Gene3D" id="3.40.50.150">
    <property type="entry name" value="Vaccinia Virus protein VP39"/>
    <property type="match status" value="1"/>
</dbReference>
<dbReference type="InterPro" id="IPR029063">
    <property type="entry name" value="SAM-dependent_MTases_sf"/>
</dbReference>
<dbReference type="AlphaFoldDB" id="A0A1F6EXL1"/>
<dbReference type="InterPro" id="IPR019614">
    <property type="entry name" value="SAM-dep_methyl-trfase"/>
</dbReference>
<comment type="caution">
    <text evidence="5">The sequence shown here is derived from an EMBL/GenBank/DDBJ whole genome shotgun (WGS) entry which is preliminary data.</text>
</comment>
<sequence>MTYDRHLVSLLWSDYELLDSGDNMKLERFGAVIVARPETQALWKKLKPELWKTAHATFAFRDKKGSWDVKKPVPESWEMVCGPLHFLARLTGFKHTGVFPEQEPNWEWIKNQVKKLGAPNVLNLFGYTGIATLVAAHSGAFVTHVDASKQSLDWAHENARLTDIPEDRIRWILDDALAFVKREVRRGVKYDGIILDPPAFGRGAKGEVWKIEEDFPVLLKALKEIFSEKPGSFFLVNGYAASYAPRSFAQAVESAFSAGGGPASGGGDINGECGELHIRESSSERVIPAGIYVRFVR</sequence>
<dbReference type="CDD" id="cd02440">
    <property type="entry name" value="AdoMet_MTases"/>
    <property type="match status" value="1"/>
</dbReference>
<reference evidence="5 6" key="1">
    <citation type="journal article" date="2016" name="Nat. Commun.">
        <title>Thousands of microbial genomes shed light on interconnected biogeochemical processes in an aquifer system.</title>
        <authorList>
            <person name="Anantharaman K."/>
            <person name="Brown C.T."/>
            <person name="Hug L.A."/>
            <person name="Sharon I."/>
            <person name="Castelle C.J."/>
            <person name="Probst A.J."/>
            <person name="Thomas B.C."/>
            <person name="Singh A."/>
            <person name="Wilkins M.J."/>
            <person name="Karaoz U."/>
            <person name="Brodie E.L."/>
            <person name="Williams K.H."/>
            <person name="Hubbard S.S."/>
            <person name="Banfield J.F."/>
        </authorList>
    </citation>
    <scope>NUCLEOTIDE SEQUENCE [LARGE SCALE GENOMIC DNA]</scope>
</reference>
<dbReference type="GO" id="GO:0032259">
    <property type="term" value="P:methylation"/>
    <property type="evidence" value="ECO:0007669"/>
    <property type="project" value="UniProtKB-KW"/>
</dbReference>
<organism evidence="5 6">
    <name type="scientific">Candidatus Kaiserbacteria bacterium RIFCSPLOWO2_01_FULL_52_12b</name>
    <dbReference type="NCBI Taxonomy" id="1798509"/>
    <lineage>
        <taxon>Bacteria</taxon>
        <taxon>Candidatus Kaiseribacteriota</taxon>
    </lineage>
</organism>
<dbReference type="InterPro" id="IPR013780">
    <property type="entry name" value="Glyco_hydro_b"/>
</dbReference>
<name>A0A1F6EXL1_9BACT</name>
<dbReference type="SUPFAM" id="SSF53335">
    <property type="entry name" value="S-adenosyl-L-methionine-dependent methyltransferases"/>
    <property type="match status" value="1"/>
</dbReference>
<evidence type="ECO:0000256" key="1">
    <source>
        <dbReference type="ARBA" id="ARBA00022603"/>
    </source>
</evidence>
<dbReference type="GO" id="GO:0008168">
    <property type="term" value="F:methyltransferase activity"/>
    <property type="evidence" value="ECO:0007669"/>
    <property type="project" value="UniProtKB-KW"/>
</dbReference>
<dbReference type="PANTHER" id="PTHR43042:SF2">
    <property type="entry name" value="SAM-DEPENDENT METHYLTRANSFERASE"/>
    <property type="match status" value="1"/>
</dbReference>
<evidence type="ECO:0000256" key="3">
    <source>
        <dbReference type="ARBA" id="ARBA00022691"/>
    </source>
</evidence>
<proteinExistence type="predicted"/>
<keyword evidence="2" id="KW-0808">Transferase</keyword>
<dbReference type="Pfam" id="PF10672">
    <property type="entry name" value="Methyltrans_SAM"/>
    <property type="match status" value="1"/>
</dbReference>
<dbReference type="Proteomes" id="UP000178811">
    <property type="component" value="Unassembled WGS sequence"/>
</dbReference>